<dbReference type="Pfam" id="PF00069">
    <property type="entry name" value="Pkinase"/>
    <property type="match status" value="1"/>
</dbReference>
<dbReference type="SUPFAM" id="SSF56112">
    <property type="entry name" value="Protein kinase-like (PK-like)"/>
    <property type="match status" value="1"/>
</dbReference>
<evidence type="ECO:0000256" key="1">
    <source>
        <dbReference type="ARBA" id="ARBA00022679"/>
    </source>
</evidence>
<evidence type="ECO:0000313" key="9">
    <source>
        <dbReference type="Proteomes" id="UP000321412"/>
    </source>
</evidence>
<dbReference type="PANTHER" id="PTHR43289:SF6">
    <property type="entry name" value="SERINE_THREONINE-PROTEIN KINASE NEKL-3"/>
    <property type="match status" value="1"/>
</dbReference>
<keyword evidence="4" id="KW-0067">ATP-binding</keyword>
<accession>A0A5C6X8F0</accession>
<dbReference type="InterPro" id="IPR008271">
    <property type="entry name" value="Ser/Thr_kinase_AS"/>
</dbReference>
<evidence type="ECO:0000259" key="7">
    <source>
        <dbReference type="PROSITE" id="PS50011"/>
    </source>
</evidence>
<dbReference type="Gene3D" id="3.30.200.20">
    <property type="entry name" value="Phosphorylase Kinase, domain 1"/>
    <property type="match status" value="1"/>
</dbReference>
<evidence type="ECO:0000256" key="6">
    <source>
        <dbReference type="SAM" id="Phobius"/>
    </source>
</evidence>
<keyword evidence="8" id="KW-0723">Serine/threonine-protein kinase</keyword>
<keyword evidence="1" id="KW-0808">Transferase</keyword>
<dbReference type="RefSeq" id="WP_146982777.1">
    <property type="nucleotide sequence ID" value="NZ_VOSM01000011.1"/>
</dbReference>
<evidence type="ECO:0000256" key="5">
    <source>
        <dbReference type="SAM" id="MobiDB-lite"/>
    </source>
</evidence>
<dbReference type="EMBL" id="VOSM01000011">
    <property type="protein sequence ID" value="TXD34973.1"/>
    <property type="molecule type" value="Genomic_DNA"/>
</dbReference>
<keyword evidence="9" id="KW-1185">Reference proteome</keyword>
<dbReference type="GO" id="GO:0005524">
    <property type="term" value="F:ATP binding"/>
    <property type="evidence" value="ECO:0007669"/>
    <property type="project" value="UniProtKB-KW"/>
</dbReference>
<evidence type="ECO:0000313" key="8">
    <source>
        <dbReference type="EMBL" id="TXD34973.1"/>
    </source>
</evidence>
<dbReference type="Gene3D" id="1.10.510.10">
    <property type="entry name" value="Transferase(Phosphotransferase) domain 1"/>
    <property type="match status" value="1"/>
</dbReference>
<comment type="caution">
    <text evidence="8">The sequence shown here is derived from an EMBL/GenBank/DDBJ whole genome shotgun (WGS) entry which is preliminary data.</text>
</comment>
<dbReference type="SMART" id="SM00220">
    <property type="entry name" value="S_TKc"/>
    <property type="match status" value="1"/>
</dbReference>
<feature type="region of interest" description="Disordered" evidence="5">
    <location>
        <begin position="1"/>
        <end position="35"/>
    </location>
</feature>
<evidence type="ECO:0000256" key="4">
    <source>
        <dbReference type="ARBA" id="ARBA00022840"/>
    </source>
</evidence>
<dbReference type="InterPro" id="IPR000719">
    <property type="entry name" value="Prot_kinase_dom"/>
</dbReference>
<dbReference type="CDD" id="cd14014">
    <property type="entry name" value="STKc_PknB_like"/>
    <property type="match status" value="1"/>
</dbReference>
<organism evidence="8 9">
    <name type="scientific">Lujinxingia vulgaris</name>
    <dbReference type="NCBI Taxonomy" id="2600176"/>
    <lineage>
        <taxon>Bacteria</taxon>
        <taxon>Deltaproteobacteria</taxon>
        <taxon>Bradymonadales</taxon>
        <taxon>Lujinxingiaceae</taxon>
        <taxon>Lujinxingia</taxon>
    </lineage>
</organism>
<sequence length="408" mass="45546">MDEGWQPRERLTMTTQPTDKTPPRRRSSTQPLDTPQMLVGRVLEGRYRLDRVLNAGGMGIIFEACQLSVNRTVAVKVLKPTLTGDPSLVERFQLEVELVSGIAHPHVVQLIDSGTDAGGLTYLVMEYVDGVTFRQALRRGHLKLADILEVFAQVCEALIETHGQQIIHRDLKFDNIMLTRQRDGRIHVKLLDFGVAKLLSRDRELTQGGQVAGTPGIIAPELVDGKRPSASSDLYSLGVLLFTALTGEAPYKGDNDLALMRAHKTEPLPNLRARVGAAVPEEVIELTCELLEKEVERRPRDAAKVRDRLRRMRETQLVRDPDASVYIPPQREALDTTGERSPLPLMLLEPEDSERPRLPPRREGLIGLIFPEPLVAPMTIVTMMSLILILLIVALMYMLYQQFGAVPG</sequence>
<feature type="compositionally biased region" description="Basic and acidic residues" evidence="5">
    <location>
        <begin position="1"/>
        <end position="11"/>
    </location>
</feature>
<gene>
    <name evidence="8" type="ORF">FRC98_17795</name>
</gene>
<dbReference type="AlphaFoldDB" id="A0A5C6X8F0"/>
<keyword evidence="3 8" id="KW-0418">Kinase</keyword>
<keyword evidence="6" id="KW-0472">Membrane</keyword>
<dbReference type="PROSITE" id="PS50011">
    <property type="entry name" value="PROTEIN_KINASE_DOM"/>
    <property type="match status" value="1"/>
</dbReference>
<dbReference type="PANTHER" id="PTHR43289">
    <property type="entry name" value="MITOGEN-ACTIVATED PROTEIN KINASE KINASE KINASE 20-RELATED"/>
    <property type="match status" value="1"/>
</dbReference>
<proteinExistence type="predicted"/>
<keyword evidence="6" id="KW-0812">Transmembrane</keyword>
<keyword evidence="2" id="KW-0547">Nucleotide-binding</keyword>
<dbReference type="InterPro" id="IPR011009">
    <property type="entry name" value="Kinase-like_dom_sf"/>
</dbReference>
<dbReference type="GO" id="GO:0004674">
    <property type="term" value="F:protein serine/threonine kinase activity"/>
    <property type="evidence" value="ECO:0007669"/>
    <property type="project" value="UniProtKB-KW"/>
</dbReference>
<protein>
    <submittedName>
        <fullName evidence="8">Serine/threonine protein kinase</fullName>
    </submittedName>
</protein>
<dbReference type="OrthoDB" id="9801841at2"/>
<feature type="transmembrane region" description="Helical" evidence="6">
    <location>
        <begin position="374"/>
        <end position="400"/>
    </location>
</feature>
<keyword evidence="6" id="KW-1133">Transmembrane helix</keyword>
<reference evidence="8 9" key="1">
    <citation type="submission" date="2019-08" db="EMBL/GenBank/DDBJ databases">
        <title>Bradymonadales sp. TMQ4.</title>
        <authorList>
            <person name="Liang Q."/>
        </authorList>
    </citation>
    <scope>NUCLEOTIDE SEQUENCE [LARGE SCALE GENOMIC DNA]</scope>
    <source>
        <strain evidence="8 9">TMQ4</strain>
    </source>
</reference>
<dbReference type="PROSITE" id="PS00108">
    <property type="entry name" value="PROTEIN_KINASE_ST"/>
    <property type="match status" value="1"/>
</dbReference>
<evidence type="ECO:0000256" key="2">
    <source>
        <dbReference type="ARBA" id="ARBA00022741"/>
    </source>
</evidence>
<feature type="domain" description="Protein kinase" evidence="7">
    <location>
        <begin position="47"/>
        <end position="310"/>
    </location>
</feature>
<evidence type="ECO:0000256" key="3">
    <source>
        <dbReference type="ARBA" id="ARBA00022777"/>
    </source>
</evidence>
<dbReference type="Proteomes" id="UP000321412">
    <property type="component" value="Unassembled WGS sequence"/>
</dbReference>
<name>A0A5C6X8F0_9DELT</name>